<dbReference type="InterPro" id="IPR005084">
    <property type="entry name" value="CBM6"/>
</dbReference>
<dbReference type="Gene3D" id="2.60.120.200">
    <property type="match status" value="1"/>
</dbReference>
<dbReference type="InterPro" id="IPR008979">
    <property type="entry name" value="Galactose-bd-like_sf"/>
</dbReference>
<feature type="signal peptide" evidence="4">
    <location>
        <begin position="1"/>
        <end position="20"/>
    </location>
</feature>
<dbReference type="InterPro" id="IPR006584">
    <property type="entry name" value="Cellulose-bd_IV"/>
</dbReference>
<dbReference type="InterPro" id="IPR006558">
    <property type="entry name" value="LamG-like"/>
</dbReference>
<dbReference type="PROSITE" id="PS51175">
    <property type="entry name" value="CBM6"/>
    <property type="match status" value="1"/>
</dbReference>
<accession>A0ABY1ZSN5</accession>
<dbReference type="SMART" id="SM00560">
    <property type="entry name" value="LamGL"/>
    <property type="match status" value="1"/>
</dbReference>
<evidence type="ECO:0000256" key="4">
    <source>
        <dbReference type="SAM" id="SignalP"/>
    </source>
</evidence>
<dbReference type="InterPro" id="IPR000772">
    <property type="entry name" value="Ricin_B_lectin"/>
</dbReference>
<dbReference type="PROSITE" id="PS50231">
    <property type="entry name" value="RICIN_B_LECTIN"/>
    <property type="match status" value="1"/>
</dbReference>
<feature type="chain" id="PRO_5047350131" evidence="4">
    <location>
        <begin position="21"/>
        <end position="939"/>
    </location>
</feature>
<dbReference type="CDD" id="cd00063">
    <property type="entry name" value="FN3"/>
    <property type="match status" value="1"/>
</dbReference>
<dbReference type="EMBL" id="SJDL01000004">
    <property type="protein sequence ID" value="TBW58463.1"/>
    <property type="molecule type" value="Genomic_DNA"/>
</dbReference>
<evidence type="ECO:0000313" key="7">
    <source>
        <dbReference type="EMBL" id="TBW58463.1"/>
    </source>
</evidence>
<dbReference type="Gene3D" id="1.50.10.100">
    <property type="entry name" value="Chondroitin AC/alginate lyase"/>
    <property type="match status" value="1"/>
</dbReference>
<dbReference type="CDD" id="cd04082">
    <property type="entry name" value="CBM35_pectate_lyase-like"/>
    <property type="match status" value="1"/>
</dbReference>
<protein>
    <submittedName>
        <fullName evidence="7">Carbohydrate-binding protein</fullName>
    </submittedName>
</protein>
<dbReference type="InterPro" id="IPR008929">
    <property type="entry name" value="Chondroitin_lyas"/>
</dbReference>
<evidence type="ECO:0000256" key="3">
    <source>
        <dbReference type="ARBA" id="ARBA00023239"/>
    </source>
</evidence>
<dbReference type="PROSITE" id="PS50853">
    <property type="entry name" value="FN3"/>
    <property type="match status" value="1"/>
</dbReference>
<proteinExistence type="predicted"/>
<organism evidence="7 8">
    <name type="scientific">Marinobacter halodurans</name>
    <dbReference type="NCBI Taxonomy" id="2528979"/>
    <lineage>
        <taxon>Bacteria</taxon>
        <taxon>Pseudomonadati</taxon>
        <taxon>Pseudomonadota</taxon>
        <taxon>Gammaproteobacteria</taxon>
        <taxon>Pseudomonadales</taxon>
        <taxon>Marinobacteraceae</taxon>
        <taxon>Marinobacter</taxon>
    </lineage>
</organism>
<dbReference type="SUPFAM" id="SSF50370">
    <property type="entry name" value="Ricin B-like lectins"/>
    <property type="match status" value="1"/>
</dbReference>
<evidence type="ECO:0000259" key="6">
    <source>
        <dbReference type="PROSITE" id="PS51175"/>
    </source>
</evidence>
<dbReference type="SUPFAM" id="SSF49785">
    <property type="entry name" value="Galactose-binding domain-like"/>
    <property type="match status" value="1"/>
</dbReference>
<dbReference type="Gene3D" id="2.60.120.260">
    <property type="entry name" value="Galactose-binding domain-like"/>
    <property type="match status" value="1"/>
</dbReference>
<evidence type="ECO:0000256" key="1">
    <source>
        <dbReference type="ARBA" id="ARBA00022729"/>
    </source>
</evidence>
<dbReference type="Pfam" id="PF14200">
    <property type="entry name" value="RicinB_lectin_2"/>
    <property type="match status" value="2"/>
</dbReference>
<name>A0ABY1ZSN5_9GAMM</name>
<dbReference type="SUPFAM" id="SSF49899">
    <property type="entry name" value="Concanavalin A-like lectins/glucanases"/>
    <property type="match status" value="1"/>
</dbReference>
<keyword evidence="2" id="KW-1015">Disulfide bond</keyword>
<keyword evidence="1 4" id="KW-0732">Signal</keyword>
<dbReference type="CDD" id="cd00161">
    <property type="entry name" value="beta-trefoil_Ricin-like"/>
    <property type="match status" value="1"/>
</dbReference>
<keyword evidence="3" id="KW-0456">Lyase</keyword>
<dbReference type="RefSeq" id="WP_131479089.1">
    <property type="nucleotide sequence ID" value="NZ_SJDL01000004.1"/>
</dbReference>
<dbReference type="Pfam" id="PF13385">
    <property type="entry name" value="Laminin_G_3"/>
    <property type="match status" value="1"/>
</dbReference>
<dbReference type="SMART" id="SM00606">
    <property type="entry name" value="CBD_IV"/>
    <property type="match status" value="1"/>
</dbReference>
<dbReference type="SUPFAM" id="SSF49265">
    <property type="entry name" value="Fibronectin type III"/>
    <property type="match status" value="1"/>
</dbReference>
<evidence type="ECO:0000256" key="2">
    <source>
        <dbReference type="ARBA" id="ARBA00023157"/>
    </source>
</evidence>
<evidence type="ECO:0000259" key="5">
    <source>
        <dbReference type="PROSITE" id="PS50853"/>
    </source>
</evidence>
<dbReference type="InterPro" id="IPR035992">
    <property type="entry name" value="Ricin_B-like_lectins"/>
</dbReference>
<sequence length="939" mass="104110">MFKRACLFVVGWLVCNLASAQVLPNGRYIITSRLSGLAVDVSEKSRSDGANVNQWKYHGGENQQFEIINKGGDYYLIRAVHSRKAISTYGDSKESDVNVHQWTYKGKNNQIWKISPSGSGYYTITSKHSGLYLGVKDGSRSNGGDIRQYNASGGYDQQWKFERVFKHPGVLNTEADFDRMRAKVAHKQEPWLSGWKAMIGDSYSKIRREKPRPLTTMTRGRSGNYGQLFGDLWVTNASAIRWKVSGDTAYAEQAVKFLNAWSSKLKKINGHDKALTGFYGYQLANTADIMRTYKGWSKADQKRFADMLLDVFYPVNTDFLNRHNGTCISHYWANWDLASIASIMAIGIFTDREDIYLEALDYLYDGKGNGALDYLLTYRHPGNMGQYQESGRDQGHTTLGMATFGAIAKMAWNQGDDIFAYNNYQLLAISEYIAKYNLMEEVPFKPYNNCDDVNQKANSANNHGHARPGWALLYNHYVNRLGIAAPWTTKMAEKLQPESLVRSLGGDQPSWGTLTESLDPYPLGGAPRGLTSTILNGEVVLSWWGAAGAESYRLKRSESPEGPYRLIASRGADELLTYTDVNAQDGKRYYYQVTAISPVGESEPSNRVAVRAGNELLLNLTFDNQGSGAAEGVIGKAMVMDGVDDFLEMDGSLFSNLNDFTMAGWVKLDKGKKWQRLLDIGSDTQRFMTLVPYSGDRQACFVITKLGVGEGEHHVRMADEVCGGTPVIGEWMHLAVTLSGSTAVLYLNGEEVARRESMRQTPAQLGVLDQAWVGRSQFKDDPWLDGLVDDVRLYSGALTAAEIDDLVAMGGRRLRLQAEDGDWRNARVDTNYGGYSGSGFVNLVGEGHLEWTVNIPEADTYAMSVRYALGHKGSRPLKLLVDGTPIQTLPFGTTGSWSHWASQEENVKLSAGTHAIRLQTTGNSGANIDSLSLVSTGKQ</sequence>
<dbReference type="SUPFAM" id="SSF48230">
    <property type="entry name" value="Chondroitin AC/alginate lyase"/>
    <property type="match status" value="1"/>
</dbReference>
<dbReference type="Pfam" id="PF05426">
    <property type="entry name" value="Alginate_lyase"/>
    <property type="match status" value="1"/>
</dbReference>
<dbReference type="Gene3D" id="2.80.10.50">
    <property type="match status" value="3"/>
</dbReference>
<feature type="domain" description="CBM6" evidence="6">
    <location>
        <begin position="814"/>
        <end position="934"/>
    </location>
</feature>
<evidence type="ECO:0000313" key="8">
    <source>
        <dbReference type="Proteomes" id="UP000313645"/>
    </source>
</evidence>
<gene>
    <name evidence="7" type="ORF">EZI54_03515</name>
</gene>
<dbReference type="InterPro" id="IPR003961">
    <property type="entry name" value="FN3_dom"/>
</dbReference>
<dbReference type="Pfam" id="PF03422">
    <property type="entry name" value="CBM_6"/>
    <property type="match status" value="1"/>
</dbReference>
<dbReference type="InterPro" id="IPR036116">
    <property type="entry name" value="FN3_sf"/>
</dbReference>
<dbReference type="Proteomes" id="UP000313645">
    <property type="component" value="Unassembled WGS sequence"/>
</dbReference>
<dbReference type="Gene3D" id="2.60.40.10">
    <property type="entry name" value="Immunoglobulins"/>
    <property type="match status" value="1"/>
</dbReference>
<dbReference type="SMART" id="SM00458">
    <property type="entry name" value="RICIN"/>
    <property type="match status" value="1"/>
</dbReference>
<dbReference type="InterPro" id="IPR013783">
    <property type="entry name" value="Ig-like_fold"/>
</dbReference>
<dbReference type="InterPro" id="IPR013320">
    <property type="entry name" value="ConA-like_dom_sf"/>
</dbReference>
<keyword evidence="8" id="KW-1185">Reference proteome</keyword>
<comment type="caution">
    <text evidence="7">The sequence shown here is derived from an EMBL/GenBank/DDBJ whole genome shotgun (WGS) entry which is preliminary data.</text>
</comment>
<reference evidence="7 8" key="1">
    <citation type="submission" date="2019-02" db="EMBL/GenBank/DDBJ databases">
        <title>Marinobacter halodurans sp. nov., a marine bacterium isolated from sea tidal flat.</title>
        <authorList>
            <person name="Yoo Y."/>
            <person name="Lee D.W."/>
            <person name="Kim B.S."/>
            <person name="Kim J.-J."/>
        </authorList>
    </citation>
    <scope>NUCLEOTIDE SEQUENCE [LARGE SCALE GENOMIC DNA]</scope>
    <source>
        <strain evidence="7 8">YJ-S3-2</strain>
    </source>
</reference>
<dbReference type="InterPro" id="IPR008397">
    <property type="entry name" value="Alginate_lyase_dom"/>
</dbReference>
<feature type="domain" description="Fibronectin type-III" evidence="5">
    <location>
        <begin position="526"/>
        <end position="615"/>
    </location>
</feature>